<dbReference type="AlphaFoldDB" id="A0A0E9RKF1"/>
<reference evidence="1" key="1">
    <citation type="submission" date="2014-11" db="EMBL/GenBank/DDBJ databases">
        <authorList>
            <person name="Amaro Gonzalez C."/>
        </authorList>
    </citation>
    <scope>NUCLEOTIDE SEQUENCE</scope>
</reference>
<name>A0A0E9RKF1_ANGAN</name>
<protein>
    <submittedName>
        <fullName evidence="1">Uncharacterized protein</fullName>
    </submittedName>
</protein>
<evidence type="ECO:0000313" key="1">
    <source>
        <dbReference type="EMBL" id="JAH29267.1"/>
    </source>
</evidence>
<reference evidence="1" key="2">
    <citation type="journal article" date="2015" name="Fish Shellfish Immunol.">
        <title>Early steps in the European eel (Anguilla anguilla)-Vibrio vulnificus interaction in the gills: Role of the RtxA13 toxin.</title>
        <authorList>
            <person name="Callol A."/>
            <person name="Pajuelo D."/>
            <person name="Ebbesson L."/>
            <person name="Teles M."/>
            <person name="MacKenzie S."/>
            <person name="Amaro C."/>
        </authorList>
    </citation>
    <scope>NUCLEOTIDE SEQUENCE</scope>
</reference>
<dbReference type="EMBL" id="GBXM01079310">
    <property type="protein sequence ID" value="JAH29267.1"/>
    <property type="molecule type" value="Transcribed_RNA"/>
</dbReference>
<organism evidence="1">
    <name type="scientific">Anguilla anguilla</name>
    <name type="common">European freshwater eel</name>
    <name type="synonym">Muraena anguilla</name>
    <dbReference type="NCBI Taxonomy" id="7936"/>
    <lineage>
        <taxon>Eukaryota</taxon>
        <taxon>Metazoa</taxon>
        <taxon>Chordata</taxon>
        <taxon>Craniata</taxon>
        <taxon>Vertebrata</taxon>
        <taxon>Euteleostomi</taxon>
        <taxon>Actinopterygii</taxon>
        <taxon>Neopterygii</taxon>
        <taxon>Teleostei</taxon>
        <taxon>Anguilliformes</taxon>
        <taxon>Anguillidae</taxon>
        <taxon>Anguilla</taxon>
    </lineage>
</organism>
<sequence length="33" mass="3687">MHINVTRSIISAPIWNMEVNTAALPGLNKIRLL</sequence>
<proteinExistence type="predicted"/>
<accession>A0A0E9RKF1</accession>